<keyword evidence="2" id="KW-1185">Reference proteome</keyword>
<accession>A0ABX7MEE0</accession>
<proteinExistence type="predicted"/>
<name>A0ABX7MEE0_ERWAM</name>
<reference evidence="1 2" key="1">
    <citation type="submission" date="2020-12" db="EMBL/GenBank/DDBJ databases">
        <title>Genome sequence of Erwinia amylovora ATCC15580, a type strain.</title>
        <authorList>
            <person name="Kang I.-J."/>
            <person name="Roh E."/>
        </authorList>
    </citation>
    <scope>NUCLEOTIDE SEQUENCE [LARGE SCALE GENOMIC DNA]</scope>
    <source>
        <strain evidence="1 2">ATCC 15580</strain>
    </source>
</reference>
<protein>
    <submittedName>
        <fullName evidence="1">Uncharacterized protein</fullName>
    </submittedName>
</protein>
<dbReference type="GeneID" id="97606723"/>
<gene>
    <name evidence="1" type="ORF">JGC47_12010</name>
</gene>
<sequence>MLNNILVTILEPKRIVVELRGVDDASVLLALGFSKKGNAYSINFDNEKEQLSLVEKLAGAGALFSYGHGWAPSELMAYLKDQGKINFPYKIILWRSPDHYEIIDK</sequence>
<dbReference type="Proteomes" id="UP000662840">
    <property type="component" value="Chromosome"/>
</dbReference>
<evidence type="ECO:0000313" key="2">
    <source>
        <dbReference type="Proteomes" id="UP000662840"/>
    </source>
</evidence>
<dbReference type="EMBL" id="CP066796">
    <property type="protein sequence ID" value="QSI90829.1"/>
    <property type="molecule type" value="Genomic_DNA"/>
</dbReference>
<organism evidence="1 2">
    <name type="scientific">Erwinia amylovora</name>
    <name type="common">Fire blight bacteria</name>
    <dbReference type="NCBI Taxonomy" id="552"/>
    <lineage>
        <taxon>Bacteria</taxon>
        <taxon>Pseudomonadati</taxon>
        <taxon>Pseudomonadota</taxon>
        <taxon>Gammaproteobacteria</taxon>
        <taxon>Enterobacterales</taxon>
        <taxon>Erwiniaceae</taxon>
        <taxon>Erwinia</taxon>
    </lineage>
</organism>
<dbReference type="RefSeq" id="WP_013036149.1">
    <property type="nucleotide sequence ID" value="NZ_CP024970.1"/>
</dbReference>
<evidence type="ECO:0000313" key="1">
    <source>
        <dbReference type="EMBL" id="QSI90829.1"/>
    </source>
</evidence>